<feature type="chain" id="PRO_5016304387" evidence="2">
    <location>
        <begin position="18"/>
        <end position="340"/>
    </location>
</feature>
<keyword evidence="4" id="KW-1185">Reference proteome</keyword>
<evidence type="ECO:0000313" key="4">
    <source>
        <dbReference type="Proteomes" id="UP000248423"/>
    </source>
</evidence>
<dbReference type="VEuPathDB" id="FungiDB:BO78DRAFT_451607"/>
<organism evidence="3 4">
    <name type="scientific">Aspergillus sclerotiicarbonarius (strain CBS 121057 / IBT 28362)</name>
    <dbReference type="NCBI Taxonomy" id="1448318"/>
    <lineage>
        <taxon>Eukaryota</taxon>
        <taxon>Fungi</taxon>
        <taxon>Dikarya</taxon>
        <taxon>Ascomycota</taxon>
        <taxon>Pezizomycotina</taxon>
        <taxon>Eurotiomycetes</taxon>
        <taxon>Eurotiomycetidae</taxon>
        <taxon>Eurotiales</taxon>
        <taxon>Aspergillaceae</taxon>
        <taxon>Aspergillus</taxon>
        <taxon>Aspergillus subgen. Circumdati</taxon>
    </lineage>
</organism>
<evidence type="ECO:0000256" key="1">
    <source>
        <dbReference type="SAM" id="MobiDB-lite"/>
    </source>
</evidence>
<feature type="region of interest" description="Disordered" evidence="1">
    <location>
        <begin position="98"/>
        <end position="233"/>
    </location>
</feature>
<dbReference type="AlphaFoldDB" id="A0A319ERR7"/>
<dbReference type="Proteomes" id="UP000248423">
    <property type="component" value="Unassembled WGS sequence"/>
</dbReference>
<gene>
    <name evidence="3" type="ORF">BO78DRAFT_451607</name>
</gene>
<dbReference type="EMBL" id="KZ826379">
    <property type="protein sequence ID" value="PYI03549.1"/>
    <property type="molecule type" value="Genomic_DNA"/>
</dbReference>
<keyword evidence="2" id="KW-0732">Signal</keyword>
<accession>A0A319ERR7</accession>
<dbReference type="STRING" id="1448318.A0A319ERR7"/>
<proteinExistence type="predicted"/>
<feature type="compositionally biased region" description="Low complexity" evidence="1">
    <location>
        <begin position="104"/>
        <end position="127"/>
    </location>
</feature>
<feature type="signal peptide" evidence="2">
    <location>
        <begin position="1"/>
        <end position="17"/>
    </location>
</feature>
<feature type="compositionally biased region" description="Low complexity" evidence="1">
    <location>
        <begin position="160"/>
        <end position="233"/>
    </location>
</feature>
<evidence type="ECO:0000313" key="3">
    <source>
        <dbReference type="EMBL" id="PYI03549.1"/>
    </source>
</evidence>
<reference evidence="3 4" key="1">
    <citation type="submission" date="2018-02" db="EMBL/GenBank/DDBJ databases">
        <title>The genomes of Aspergillus section Nigri reveals drivers in fungal speciation.</title>
        <authorList>
            <consortium name="DOE Joint Genome Institute"/>
            <person name="Vesth T.C."/>
            <person name="Nybo J."/>
            <person name="Theobald S."/>
            <person name="Brandl J."/>
            <person name="Frisvad J.C."/>
            <person name="Nielsen K.F."/>
            <person name="Lyhne E.K."/>
            <person name="Kogle M.E."/>
            <person name="Kuo A."/>
            <person name="Riley R."/>
            <person name="Clum A."/>
            <person name="Nolan M."/>
            <person name="Lipzen A."/>
            <person name="Salamov A."/>
            <person name="Henrissat B."/>
            <person name="Wiebenga A."/>
            <person name="De vries R.P."/>
            <person name="Grigoriev I.V."/>
            <person name="Mortensen U.H."/>
            <person name="Andersen M.R."/>
            <person name="Baker S.E."/>
        </authorList>
    </citation>
    <scope>NUCLEOTIDE SEQUENCE [LARGE SCALE GENOMIC DNA]</scope>
    <source>
        <strain evidence="3 4">CBS 121057</strain>
    </source>
</reference>
<feature type="compositionally biased region" description="Low complexity" evidence="1">
    <location>
        <begin position="138"/>
        <end position="151"/>
    </location>
</feature>
<evidence type="ECO:0000256" key="2">
    <source>
        <dbReference type="SAM" id="SignalP"/>
    </source>
</evidence>
<sequence length="340" mass="35361">MIRPWPLLVLRATPKFAAYVAECSQSTEQYAANGGFELGSTSGWDTTDFEVTRTTTVYECPATVTGCPLTERTAHTTTETLVAGTTVYPITSVEPAATMGSGSGSSRSGSTSGSSVSTSVNLSSTSGNDSGFGLEPASPNSGSYNSGPSDSAYSDGANDGAGFFNSESSGNSSSAPGIESGVSPESASANPDSSGSSGSNNSSAPRPPTSSVAASSDSTSTPDSTSPSTAIDSSISSNLNLCTQLYTRWPRISSFSYSQSQSQPSLHLSCYSQFVCSWCFLVSRIPYHLQLCPLHRSCALHNRLAVSGLSIDRWINDDAAFFSCSQLSLSTCRNYEFNLG</sequence>
<name>A0A319ERR7_ASPSB</name>
<protein>
    <submittedName>
        <fullName evidence="3">Uncharacterized protein</fullName>
    </submittedName>
</protein>